<sequence>MAGFSLIRVMLLFAAFIMGLLMMIVGTVILKRAAGNSRRMKNLGVVLRVVSYLILTPCFAFAFLMIVLKFNI</sequence>
<organism evidence="2 3">
    <name type="scientific">Ruminococcus albus 8</name>
    <dbReference type="NCBI Taxonomy" id="246199"/>
    <lineage>
        <taxon>Bacteria</taxon>
        <taxon>Bacillati</taxon>
        <taxon>Bacillota</taxon>
        <taxon>Clostridia</taxon>
        <taxon>Eubacteriales</taxon>
        <taxon>Oscillospiraceae</taxon>
        <taxon>Ruminococcus</taxon>
    </lineage>
</organism>
<feature type="transmembrane region" description="Helical" evidence="1">
    <location>
        <begin position="42"/>
        <end position="68"/>
    </location>
</feature>
<keyword evidence="1" id="KW-1133">Transmembrane helix</keyword>
<dbReference type="AlphaFoldDB" id="E9SB94"/>
<dbReference type="RefSeq" id="WP_002848742.1">
    <property type="nucleotide sequence ID" value="NZ_ADKM02000066.1"/>
</dbReference>
<protein>
    <submittedName>
        <fullName evidence="2">Conserved domain protein</fullName>
    </submittedName>
</protein>
<comment type="caution">
    <text evidence="2">The sequence shown here is derived from an EMBL/GenBank/DDBJ whole genome shotgun (WGS) entry which is preliminary data.</text>
</comment>
<evidence type="ECO:0000313" key="2">
    <source>
        <dbReference type="EMBL" id="EGC03411.1"/>
    </source>
</evidence>
<keyword evidence="3" id="KW-1185">Reference proteome</keyword>
<reference evidence="2 3" key="1">
    <citation type="submission" date="2011-02" db="EMBL/GenBank/DDBJ databases">
        <authorList>
            <person name="Nelson K.E."/>
            <person name="Sutton G."/>
            <person name="Torralba M."/>
            <person name="Durkin S."/>
            <person name="Harkins D."/>
            <person name="Montgomery R."/>
            <person name="Ziemer C."/>
            <person name="Klaassens E."/>
            <person name="Ocuiv P."/>
            <person name="Morrison M."/>
        </authorList>
    </citation>
    <scope>NUCLEOTIDE SEQUENCE [LARGE SCALE GENOMIC DNA]</scope>
    <source>
        <strain evidence="2 3">8</strain>
    </source>
</reference>
<evidence type="ECO:0000256" key="1">
    <source>
        <dbReference type="SAM" id="Phobius"/>
    </source>
</evidence>
<dbReference type="EMBL" id="ADKM02000066">
    <property type="protein sequence ID" value="EGC03411.1"/>
    <property type="molecule type" value="Genomic_DNA"/>
</dbReference>
<keyword evidence="1" id="KW-0812">Transmembrane</keyword>
<proteinExistence type="predicted"/>
<evidence type="ECO:0000313" key="3">
    <source>
        <dbReference type="Proteomes" id="UP000004259"/>
    </source>
</evidence>
<gene>
    <name evidence="2" type="ORF">CUS_6566</name>
</gene>
<accession>E9SB94</accession>
<keyword evidence="1" id="KW-0472">Membrane</keyword>
<feature type="transmembrane region" description="Helical" evidence="1">
    <location>
        <begin position="6"/>
        <end position="30"/>
    </location>
</feature>
<name>E9SB94_RUMAL</name>
<dbReference type="Proteomes" id="UP000004259">
    <property type="component" value="Unassembled WGS sequence"/>
</dbReference>